<dbReference type="EMBL" id="JAVDRF010000001">
    <property type="protein sequence ID" value="MDR6534325.1"/>
    <property type="molecule type" value="Genomic_DNA"/>
</dbReference>
<proteinExistence type="predicted"/>
<dbReference type="Pfam" id="PF01436">
    <property type="entry name" value="NHL"/>
    <property type="match status" value="4"/>
</dbReference>
<comment type="caution">
    <text evidence="5">The sequence shown here is derived from an EMBL/GenBank/DDBJ whole genome shotgun (WGS) entry which is preliminary data.</text>
</comment>
<feature type="repeat" description="NHL" evidence="2">
    <location>
        <begin position="233"/>
        <end position="258"/>
    </location>
</feature>
<dbReference type="InterPro" id="IPR001258">
    <property type="entry name" value="NHL_repeat"/>
</dbReference>
<accession>A0ABU1N795</accession>
<evidence type="ECO:0000256" key="1">
    <source>
        <dbReference type="ARBA" id="ARBA00022737"/>
    </source>
</evidence>
<organism evidence="5 6">
    <name type="scientific">Variovorax soli</name>
    <dbReference type="NCBI Taxonomy" id="376815"/>
    <lineage>
        <taxon>Bacteria</taxon>
        <taxon>Pseudomonadati</taxon>
        <taxon>Pseudomonadota</taxon>
        <taxon>Betaproteobacteria</taxon>
        <taxon>Burkholderiales</taxon>
        <taxon>Comamonadaceae</taxon>
        <taxon>Variovorax</taxon>
    </lineage>
</organism>
<evidence type="ECO:0000313" key="6">
    <source>
        <dbReference type="Proteomes" id="UP001184230"/>
    </source>
</evidence>
<keyword evidence="1" id="KW-0677">Repeat</keyword>
<dbReference type="InterPro" id="IPR011042">
    <property type="entry name" value="6-blade_b-propeller_TolB-like"/>
</dbReference>
<sequence length="471" mass="46254">MISSRTAPLRGLATALLSLALGACGGGGDGGSGTVVLSASALPDPSTGSAPPPAADIPPSTQTPGSTEPAAPPASAPERFVISGALTGLAANTKLVLLDNGGDALTLAANGAFSFASPVAFNMAYAVTIATQPLWQACTVANGNGTAVGQVTNVDVSCATAQAQVSTWAGSATPGSADGNGASASFSGPEALAIDGSGNLYVMDTDNEVVRKVTPAGDVTTLAASAAPGYSDGVAVDANGNVYIADYDNNAIRKITPSGDVSILAGSTNGSADGTGIAAQFNGPAGLDVDANGNVYVADYGNNMIRKITPDGVVTTLAGSTTRGSADGQGAAASFNKPNGVKVDASGNAYVADASNHLIRKITPDGVVTTLAGSTPGYADGTGAAAQFSYPWGIALDASGYVYVADSGTDTIRRIAPNGVVTTLAGSGTRGSDDGLGAVAQFDDPFDVAVDASGNVYVLQGNVIRKITPLR</sequence>
<evidence type="ECO:0000256" key="3">
    <source>
        <dbReference type="SAM" id="MobiDB-lite"/>
    </source>
</evidence>
<keyword evidence="6" id="KW-1185">Reference proteome</keyword>
<feature type="region of interest" description="Disordered" evidence="3">
    <location>
        <begin position="36"/>
        <end position="75"/>
    </location>
</feature>
<evidence type="ECO:0000256" key="4">
    <source>
        <dbReference type="SAM" id="SignalP"/>
    </source>
</evidence>
<keyword evidence="4" id="KW-0732">Signal</keyword>
<dbReference type="RefSeq" id="WP_309897725.1">
    <property type="nucleotide sequence ID" value="NZ_JAVDRF010000001.1"/>
</dbReference>
<dbReference type="PANTHER" id="PTHR13833">
    <property type="match status" value="1"/>
</dbReference>
<evidence type="ECO:0000256" key="2">
    <source>
        <dbReference type="PROSITE-ProRule" id="PRU00504"/>
    </source>
</evidence>
<reference evidence="5 6" key="1">
    <citation type="submission" date="2023-07" db="EMBL/GenBank/DDBJ databases">
        <title>Sorghum-associated microbial communities from plants grown in Nebraska, USA.</title>
        <authorList>
            <person name="Schachtman D."/>
        </authorList>
    </citation>
    <scope>NUCLEOTIDE SEQUENCE [LARGE SCALE GENOMIC DNA]</scope>
    <source>
        <strain evidence="5 6">DS1781</strain>
    </source>
</reference>
<dbReference type="Proteomes" id="UP001184230">
    <property type="component" value="Unassembled WGS sequence"/>
</dbReference>
<dbReference type="Gene3D" id="2.120.10.30">
    <property type="entry name" value="TolB, C-terminal domain"/>
    <property type="match status" value="3"/>
</dbReference>
<feature type="repeat" description="NHL" evidence="2">
    <location>
        <begin position="280"/>
        <end position="311"/>
    </location>
</feature>
<gene>
    <name evidence="5" type="ORF">J2739_000085</name>
</gene>
<feature type="chain" id="PRO_5045803370" evidence="4">
    <location>
        <begin position="24"/>
        <end position="471"/>
    </location>
</feature>
<feature type="signal peptide" evidence="4">
    <location>
        <begin position="1"/>
        <end position="23"/>
    </location>
</feature>
<name>A0ABU1N795_9BURK</name>
<dbReference type="PANTHER" id="PTHR13833:SF71">
    <property type="entry name" value="NHL DOMAIN-CONTAINING PROTEIN"/>
    <property type="match status" value="1"/>
</dbReference>
<dbReference type="PROSITE" id="PS51257">
    <property type="entry name" value="PROKAR_LIPOPROTEIN"/>
    <property type="match status" value="1"/>
</dbReference>
<dbReference type="PROSITE" id="PS51125">
    <property type="entry name" value="NHL"/>
    <property type="match status" value="2"/>
</dbReference>
<dbReference type="CDD" id="cd14953">
    <property type="entry name" value="NHL_like_1"/>
    <property type="match status" value="1"/>
</dbReference>
<protein>
    <submittedName>
        <fullName evidence="5">Sugar lactone lactonase YvrE</fullName>
    </submittedName>
</protein>
<evidence type="ECO:0000313" key="5">
    <source>
        <dbReference type="EMBL" id="MDR6534325.1"/>
    </source>
</evidence>
<dbReference type="SUPFAM" id="SSF63829">
    <property type="entry name" value="Calcium-dependent phosphotriesterase"/>
    <property type="match status" value="1"/>
</dbReference>